<protein>
    <submittedName>
        <fullName evidence="2">Uncharacterized protein</fullName>
    </submittedName>
</protein>
<evidence type="ECO:0000313" key="2">
    <source>
        <dbReference type="EMBL" id="CAE7917458.1"/>
    </source>
</evidence>
<evidence type="ECO:0000256" key="1">
    <source>
        <dbReference type="SAM" id="SignalP"/>
    </source>
</evidence>
<comment type="caution">
    <text evidence="2">The sequence shown here is derived from an EMBL/GenBank/DDBJ whole genome shotgun (WGS) entry which is preliminary data.</text>
</comment>
<name>A0A813BQH1_9DINO</name>
<dbReference type="Proteomes" id="UP000601435">
    <property type="component" value="Unassembled WGS sequence"/>
</dbReference>
<organism evidence="2 3">
    <name type="scientific">Symbiodinium necroappetens</name>
    <dbReference type="NCBI Taxonomy" id="1628268"/>
    <lineage>
        <taxon>Eukaryota</taxon>
        <taxon>Sar</taxon>
        <taxon>Alveolata</taxon>
        <taxon>Dinophyceae</taxon>
        <taxon>Suessiales</taxon>
        <taxon>Symbiodiniaceae</taxon>
        <taxon>Symbiodinium</taxon>
    </lineage>
</organism>
<feature type="signal peptide" evidence="1">
    <location>
        <begin position="1"/>
        <end position="20"/>
    </location>
</feature>
<dbReference type="EMBL" id="CAJNJA010076301">
    <property type="protein sequence ID" value="CAE7917458.1"/>
    <property type="molecule type" value="Genomic_DNA"/>
</dbReference>
<keyword evidence="3" id="KW-1185">Reference proteome</keyword>
<sequence length="303" mass="33979">MKRLWSPVFLLLGLSGLGLAYKVLHSEDPEEEVELEDPELEAPVSAVPLYAQLAAAIPLVTINLTNFTGLISDKSAPHNENITYHFGFLESDLAMLSDKVSGYYTVLHEMLGEAGPTLCPRDKQSHIKECLMMATCLLQEHVPEDIEVAQYTTYMEVITAFVEIGWPVLKKGLLFEQLYPALHYDDVAPAQYQCDELQHPETPFGHPPANLLQMDAKAQRTFAMSKALSQASKQTHEVLDAHAKESADVDVTVQKLHQVWHPICKDLKCDHGNFWDLHFASHRQTTALMKLNSARHVRAEAQV</sequence>
<accession>A0A813BQH1</accession>
<gene>
    <name evidence="2" type="ORF">SNEC2469_LOCUS31462</name>
</gene>
<evidence type="ECO:0000313" key="3">
    <source>
        <dbReference type="Proteomes" id="UP000601435"/>
    </source>
</evidence>
<dbReference type="OrthoDB" id="441100at2759"/>
<dbReference type="AlphaFoldDB" id="A0A813BQH1"/>
<feature type="chain" id="PRO_5032932008" evidence="1">
    <location>
        <begin position="21"/>
        <end position="303"/>
    </location>
</feature>
<proteinExistence type="predicted"/>
<reference evidence="2" key="1">
    <citation type="submission" date="2021-02" db="EMBL/GenBank/DDBJ databases">
        <authorList>
            <person name="Dougan E. K."/>
            <person name="Rhodes N."/>
            <person name="Thang M."/>
            <person name="Chan C."/>
        </authorList>
    </citation>
    <scope>NUCLEOTIDE SEQUENCE</scope>
</reference>
<keyword evidence="1" id="KW-0732">Signal</keyword>